<sequence length="99" mass="10713">MLLGVLVLVLFLASQGSSRQQCQRHIDDYKSGLERGELCALQKVENKSPCKGDSGATLVVEANGVFKASSARTVKNIDGGKLCNTYYPAIFTDAAAYRR</sequence>
<name>A0A8S1DYC5_9INSE</name>
<dbReference type="Gene3D" id="2.40.10.10">
    <property type="entry name" value="Trypsin-like serine proteases"/>
    <property type="match status" value="1"/>
</dbReference>
<dbReference type="GO" id="GO:0006508">
    <property type="term" value="P:proteolysis"/>
    <property type="evidence" value="ECO:0007669"/>
    <property type="project" value="InterPro"/>
</dbReference>
<evidence type="ECO:0000313" key="4">
    <source>
        <dbReference type="Proteomes" id="UP000494165"/>
    </source>
</evidence>
<dbReference type="Proteomes" id="UP000494165">
    <property type="component" value="Unassembled WGS sequence"/>
</dbReference>
<evidence type="ECO:0000313" key="3">
    <source>
        <dbReference type="EMBL" id="CAB3385698.1"/>
    </source>
</evidence>
<keyword evidence="1" id="KW-0732">Signal</keyword>
<dbReference type="InterPro" id="IPR043504">
    <property type="entry name" value="Peptidase_S1_PA_chymotrypsin"/>
</dbReference>
<gene>
    <name evidence="3" type="ORF">CLODIP_2_CD03853</name>
</gene>
<comment type="caution">
    <text evidence="3">The sequence shown here is derived from an EMBL/GenBank/DDBJ whole genome shotgun (WGS) entry which is preliminary data.</text>
</comment>
<organism evidence="3 4">
    <name type="scientific">Cloeon dipterum</name>
    <dbReference type="NCBI Taxonomy" id="197152"/>
    <lineage>
        <taxon>Eukaryota</taxon>
        <taxon>Metazoa</taxon>
        <taxon>Ecdysozoa</taxon>
        <taxon>Arthropoda</taxon>
        <taxon>Hexapoda</taxon>
        <taxon>Insecta</taxon>
        <taxon>Pterygota</taxon>
        <taxon>Palaeoptera</taxon>
        <taxon>Ephemeroptera</taxon>
        <taxon>Pisciforma</taxon>
        <taxon>Baetidae</taxon>
        <taxon>Cloeon</taxon>
    </lineage>
</organism>
<dbReference type="InterPro" id="IPR009003">
    <property type="entry name" value="Peptidase_S1_PA"/>
</dbReference>
<dbReference type="Pfam" id="PF00089">
    <property type="entry name" value="Trypsin"/>
    <property type="match status" value="1"/>
</dbReference>
<accession>A0A8S1DYC5</accession>
<reference evidence="3 4" key="1">
    <citation type="submission" date="2020-04" db="EMBL/GenBank/DDBJ databases">
        <authorList>
            <person name="Alioto T."/>
            <person name="Alioto T."/>
            <person name="Gomez Garrido J."/>
        </authorList>
    </citation>
    <scope>NUCLEOTIDE SEQUENCE [LARGE SCALE GENOMIC DNA]</scope>
</reference>
<dbReference type="GO" id="GO:0004252">
    <property type="term" value="F:serine-type endopeptidase activity"/>
    <property type="evidence" value="ECO:0007669"/>
    <property type="project" value="InterPro"/>
</dbReference>
<protein>
    <recommendedName>
        <fullName evidence="2">Peptidase S1 domain-containing protein</fullName>
    </recommendedName>
</protein>
<dbReference type="SUPFAM" id="SSF50494">
    <property type="entry name" value="Trypsin-like serine proteases"/>
    <property type="match status" value="1"/>
</dbReference>
<dbReference type="EMBL" id="CADEPI010000428">
    <property type="protein sequence ID" value="CAB3385698.1"/>
    <property type="molecule type" value="Genomic_DNA"/>
</dbReference>
<evidence type="ECO:0000256" key="1">
    <source>
        <dbReference type="SAM" id="SignalP"/>
    </source>
</evidence>
<feature type="signal peptide" evidence="1">
    <location>
        <begin position="1"/>
        <end position="18"/>
    </location>
</feature>
<evidence type="ECO:0000259" key="2">
    <source>
        <dbReference type="Pfam" id="PF00089"/>
    </source>
</evidence>
<dbReference type="AlphaFoldDB" id="A0A8S1DYC5"/>
<proteinExistence type="predicted"/>
<dbReference type="InterPro" id="IPR001254">
    <property type="entry name" value="Trypsin_dom"/>
</dbReference>
<feature type="chain" id="PRO_5035763352" description="Peptidase S1 domain-containing protein" evidence="1">
    <location>
        <begin position="19"/>
        <end position="99"/>
    </location>
</feature>
<keyword evidence="4" id="KW-1185">Reference proteome</keyword>
<feature type="domain" description="Peptidase S1" evidence="2">
    <location>
        <begin position="18"/>
        <end position="95"/>
    </location>
</feature>
<dbReference type="OrthoDB" id="6147874at2759"/>